<dbReference type="InterPro" id="IPR003476">
    <property type="entry name" value="Glyco_hydro_42"/>
</dbReference>
<dbReference type="PANTHER" id="PTHR36447">
    <property type="entry name" value="BETA-GALACTOSIDASE GANA"/>
    <property type="match status" value="1"/>
</dbReference>
<keyword evidence="7 8" id="KW-0326">Glycosidase</keyword>
<dbReference type="Gene3D" id="3.20.20.80">
    <property type="entry name" value="Glycosidases"/>
    <property type="match status" value="1"/>
</dbReference>
<dbReference type="EC" id="3.2.1.23" evidence="3 8"/>
<dbReference type="PIRSF" id="PIRSF001084">
    <property type="entry name" value="B-galactosidase"/>
    <property type="match status" value="1"/>
</dbReference>
<keyword evidence="4 11" id="KW-0479">Metal-binding</keyword>
<evidence type="ECO:0000256" key="9">
    <source>
        <dbReference type="PIRSR" id="PIRSR001084-1"/>
    </source>
</evidence>
<evidence type="ECO:0000256" key="6">
    <source>
        <dbReference type="ARBA" id="ARBA00022833"/>
    </source>
</evidence>
<dbReference type="Gene3D" id="3.40.50.880">
    <property type="match status" value="1"/>
</dbReference>
<comment type="caution">
    <text evidence="14">The sequence shown here is derived from an EMBL/GenBank/DDBJ whole genome shotgun (WGS) entry which is preliminary data.</text>
</comment>
<feature type="active site" description="Nucleophile" evidence="9">
    <location>
        <position position="304"/>
    </location>
</feature>
<evidence type="ECO:0000256" key="11">
    <source>
        <dbReference type="PIRSR" id="PIRSR001084-3"/>
    </source>
</evidence>
<name>A0A4V6QMT4_9LEPT</name>
<dbReference type="SUPFAM" id="SSF52317">
    <property type="entry name" value="Class I glutamine amidotransferase-like"/>
    <property type="match status" value="1"/>
</dbReference>
<feature type="domain" description="Glycoside hydrolase family 42 N-terminal" evidence="12">
    <location>
        <begin position="6"/>
        <end position="381"/>
    </location>
</feature>
<evidence type="ECO:0000313" key="14">
    <source>
        <dbReference type="EMBL" id="TGN10997.1"/>
    </source>
</evidence>
<dbReference type="SUPFAM" id="SSF51445">
    <property type="entry name" value="(Trans)glycosidases"/>
    <property type="match status" value="1"/>
</dbReference>
<keyword evidence="6 11" id="KW-0862">Zinc</keyword>
<evidence type="ECO:0000256" key="8">
    <source>
        <dbReference type="PIRNR" id="PIRNR001084"/>
    </source>
</evidence>
<dbReference type="PANTHER" id="PTHR36447:SF2">
    <property type="entry name" value="BETA-GALACTOSIDASE YESZ"/>
    <property type="match status" value="1"/>
</dbReference>
<protein>
    <recommendedName>
        <fullName evidence="3 8">Beta-galactosidase</fullName>
        <shortName evidence="8">Beta-gal</shortName>
        <ecNumber evidence="3 8">3.2.1.23</ecNumber>
    </recommendedName>
</protein>
<dbReference type="GO" id="GO:0004565">
    <property type="term" value="F:beta-galactosidase activity"/>
    <property type="evidence" value="ECO:0007669"/>
    <property type="project" value="UniProtKB-EC"/>
</dbReference>
<dbReference type="OrthoDB" id="9800974at2"/>
<evidence type="ECO:0000313" key="15">
    <source>
        <dbReference type="Proteomes" id="UP000298264"/>
    </source>
</evidence>
<evidence type="ECO:0000256" key="4">
    <source>
        <dbReference type="ARBA" id="ARBA00022723"/>
    </source>
</evidence>
<dbReference type="InterPro" id="IPR029062">
    <property type="entry name" value="Class_I_gatase-like"/>
</dbReference>
<evidence type="ECO:0000256" key="3">
    <source>
        <dbReference type="ARBA" id="ARBA00012756"/>
    </source>
</evidence>
<gene>
    <name evidence="14" type="ORF">EHS11_07440</name>
</gene>
<evidence type="ECO:0000256" key="2">
    <source>
        <dbReference type="ARBA" id="ARBA00005940"/>
    </source>
</evidence>
<dbReference type="GO" id="GO:0005975">
    <property type="term" value="P:carbohydrate metabolic process"/>
    <property type="evidence" value="ECO:0007669"/>
    <property type="project" value="InterPro"/>
</dbReference>
<sequence length="662" mass="76103">MIFGVDYYPEQWEKKDWDEDLSIMKNMGLTSVRLAEFAWALMEPKEGKFDFSLFDEILEKIHRAGMTAILGTPTATFPPWLYKKHPEIVQISKEGILRTIGTRRQACFSSPAYRKATERIVTAMAKHFGNHPAVVGWQIDNEPGHEGSDLDYSHLALTSFRKWLKTKYKTVANCNKSWGSVFWGMMYNDWDEIPLPASHVASNFNPSMIQDYYRFQSDELISYLSLQANIVRKYSKGRPLTVNLYPSPFLPITDMHKLFGEFDYVSWDNYPVWGNQKDPFPHPLVSATQQYCRGLKNKAFTVMEQISGVQGHDTLGYLPPPGQIGLWLTQAITNGANQIYFFRYRTARFGQEQLCYGILDHGKKLTHKYFELQKKIQEIKEYAEDIADVPYPAEVAILHDIENARSYKHQPLSDGLKFSPVSFAQVGYDIEIATWFAGTNVLNANTHSLPARTEIDFKNYKVITLPLYTMFEDSVIQKLEAYVKEGGTLVLGYRAGIKDQNHWMVEEPVPGRFREMAGVETYQFEAMGEGEKVSIRMGLFPLRGTKFCELLEPITAKPIAYYSDSRKFYKGKPAITLNQYGKGKVYYVGTSLSPETMVLFYRKVLLGAGVKFGFLGSTVEKQYRIGRKYNYEIIMNHSWKPTWAGLKRLQSFETRITKINKK</sequence>
<dbReference type="RefSeq" id="WP_135763756.1">
    <property type="nucleotide sequence ID" value="NZ_RQHV01000042.1"/>
</dbReference>
<dbReference type="GO" id="GO:0009341">
    <property type="term" value="C:beta-galactosidase complex"/>
    <property type="evidence" value="ECO:0007669"/>
    <property type="project" value="InterPro"/>
</dbReference>
<evidence type="ECO:0000256" key="7">
    <source>
        <dbReference type="ARBA" id="ARBA00023295"/>
    </source>
</evidence>
<dbReference type="InterPro" id="IPR013529">
    <property type="entry name" value="Glyco_hydro_42_N"/>
</dbReference>
<evidence type="ECO:0000259" key="13">
    <source>
        <dbReference type="Pfam" id="PF08532"/>
    </source>
</evidence>
<dbReference type="EMBL" id="RQHV01000042">
    <property type="protein sequence ID" value="TGN10997.1"/>
    <property type="molecule type" value="Genomic_DNA"/>
</dbReference>
<feature type="binding site" evidence="10">
    <location>
        <position position="103"/>
    </location>
    <ligand>
        <name>substrate</name>
    </ligand>
</feature>
<feature type="binding site" evidence="11">
    <location>
        <position position="107"/>
    </location>
    <ligand>
        <name>Zn(2+)</name>
        <dbReference type="ChEBI" id="CHEBI:29105"/>
    </ligand>
</feature>
<dbReference type="CDD" id="cd03143">
    <property type="entry name" value="A4_beta-galactosidase_middle_domain"/>
    <property type="match status" value="1"/>
</dbReference>
<dbReference type="Pfam" id="PF08532">
    <property type="entry name" value="Glyco_hydro_42M"/>
    <property type="match status" value="1"/>
</dbReference>
<feature type="domain" description="Beta-galactosidase trimerisation" evidence="13">
    <location>
        <begin position="393"/>
        <end position="608"/>
    </location>
</feature>
<accession>A0A4V6QMT4</accession>
<evidence type="ECO:0000256" key="10">
    <source>
        <dbReference type="PIRSR" id="PIRSR001084-2"/>
    </source>
</evidence>
<keyword evidence="5 8" id="KW-0378">Hydrolase</keyword>
<reference evidence="14" key="1">
    <citation type="journal article" date="2019" name="PLoS Negl. Trop. Dis.">
        <title>Revisiting the worldwide diversity of Leptospira species in the environment.</title>
        <authorList>
            <person name="Vincent A.T."/>
            <person name="Schiettekatte O."/>
            <person name="Bourhy P."/>
            <person name="Veyrier F.J."/>
            <person name="Picardeau M."/>
        </authorList>
    </citation>
    <scope>NUCLEOTIDE SEQUENCE [LARGE SCALE GENOMIC DNA]</scope>
    <source>
        <strain evidence="14">201400974</strain>
    </source>
</reference>
<comment type="similarity">
    <text evidence="2 8">Belongs to the glycosyl hydrolase 42 family.</text>
</comment>
<comment type="catalytic activity">
    <reaction evidence="1 8">
        <text>Hydrolysis of terminal non-reducing beta-D-galactose residues in beta-D-galactosides.</text>
        <dbReference type="EC" id="3.2.1.23"/>
    </reaction>
</comment>
<evidence type="ECO:0000259" key="12">
    <source>
        <dbReference type="Pfam" id="PF02449"/>
    </source>
</evidence>
<keyword evidence="15" id="KW-1185">Reference proteome</keyword>
<dbReference type="GO" id="GO:0046872">
    <property type="term" value="F:metal ion binding"/>
    <property type="evidence" value="ECO:0007669"/>
    <property type="project" value="UniProtKB-KW"/>
</dbReference>
<dbReference type="Pfam" id="PF02449">
    <property type="entry name" value="Glyco_hydro_42"/>
    <property type="match status" value="1"/>
</dbReference>
<proteinExistence type="inferred from homology"/>
<feature type="binding site" evidence="10">
    <location>
        <position position="141"/>
    </location>
    <ligand>
        <name>substrate</name>
    </ligand>
</feature>
<organism evidence="14 15">
    <name type="scientific">Leptospira ilyithenensis</name>
    <dbReference type="NCBI Taxonomy" id="2484901"/>
    <lineage>
        <taxon>Bacteria</taxon>
        <taxon>Pseudomonadati</taxon>
        <taxon>Spirochaetota</taxon>
        <taxon>Spirochaetia</taxon>
        <taxon>Leptospirales</taxon>
        <taxon>Leptospiraceae</taxon>
        <taxon>Leptospira</taxon>
    </lineage>
</organism>
<dbReference type="AlphaFoldDB" id="A0A4V6QMT4"/>
<evidence type="ECO:0000256" key="5">
    <source>
        <dbReference type="ARBA" id="ARBA00022801"/>
    </source>
</evidence>
<evidence type="ECO:0000256" key="1">
    <source>
        <dbReference type="ARBA" id="ARBA00001412"/>
    </source>
</evidence>
<dbReference type="InterPro" id="IPR017853">
    <property type="entry name" value="GH"/>
</dbReference>
<dbReference type="InterPro" id="IPR013738">
    <property type="entry name" value="Beta_galactosidase_Trimer"/>
</dbReference>
<feature type="active site" description="Proton donor" evidence="9">
    <location>
        <position position="142"/>
    </location>
</feature>
<dbReference type="Proteomes" id="UP000298264">
    <property type="component" value="Unassembled WGS sequence"/>
</dbReference>